<proteinExistence type="predicted"/>
<keyword evidence="1" id="KW-0732">Signal</keyword>
<dbReference type="GO" id="GO:0008235">
    <property type="term" value="F:metalloexopeptidase activity"/>
    <property type="evidence" value="ECO:0007669"/>
    <property type="project" value="InterPro"/>
</dbReference>
<feature type="signal peptide" evidence="1">
    <location>
        <begin position="1"/>
        <end position="23"/>
    </location>
</feature>
<keyword evidence="4" id="KW-1185">Reference proteome</keyword>
<gene>
    <name evidence="3" type="ORF">HGP29_07910</name>
</gene>
<reference evidence="3 4" key="1">
    <citation type="submission" date="2020-04" db="EMBL/GenBank/DDBJ databases">
        <title>Flammeovirga sp. SR4, a novel species isolated from seawater.</title>
        <authorList>
            <person name="Wang X."/>
        </authorList>
    </citation>
    <scope>NUCLEOTIDE SEQUENCE [LARGE SCALE GENOMIC DNA]</scope>
    <source>
        <strain evidence="3 4">SR4</strain>
    </source>
</reference>
<dbReference type="PANTHER" id="PTHR12147">
    <property type="entry name" value="METALLOPEPTIDASE M28 FAMILY MEMBER"/>
    <property type="match status" value="1"/>
</dbReference>
<feature type="domain" description="Peptidase M28" evidence="2">
    <location>
        <begin position="213"/>
        <end position="416"/>
    </location>
</feature>
<evidence type="ECO:0000256" key="1">
    <source>
        <dbReference type="SAM" id="SignalP"/>
    </source>
</evidence>
<dbReference type="SUPFAM" id="SSF53187">
    <property type="entry name" value="Zn-dependent exopeptidases"/>
    <property type="match status" value="1"/>
</dbReference>
<name>A0A7X8XV88_9BACT</name>
<dbReference type="GO" id="GO:0006508">
    <property type="term" value="P:proteolysis"/>
    <property type="evidence" value="ECO:0007669"/>
    <property type="project" value="InterPro"/>
</dbReference>
<keyword evidence="3" id="KW-0378">Hydrolase</keyword>
<dbReference type="AlphaFoldDB" id="A0A7X8XV88"/>
<dbReference type="RefSeq" id="WP_168881827.1">
    <property type="nucleotide sequence ID" value="NZ_JABAIL010000002.1"/>
</dbReference>
<evidence type="ECO:0000313" key="4">
    <source>
        <dbReference type="Proteomes" id="UP000585050"/>
    </source>
</evidence>
<dbReference type="PANTHER" id="PTHR12147:SF26">
    <property type="entry name" value="PEPTIDASE M28 DOMAIN-CONTAINING PROTEIN"/>
    <property type="match status" value="1"/>
</dbReference>
<dbReference type="EMBL" id="JABAIL010000002">
    <property type="protein sequence ID" value="NLR91127.1"/>
    <property type="molecule type" value="Genomic_DNA"/>
</dbReference>
<organism evidence="3 4">
    <name type="scientific">Flammeovirga agarivorans</name>
    <dbReference type="NCBI Taxonomy" id="2726742"/>
    <lineage>
        <taxon>Bacteria</taxon>
        <taxon>Pseudomonadati</taxon>
        <taxon>Bacteroidota</taxon>
        <taxon>Cytophagia</taxon>
        <taxon>Cytophagales</taxon>
        <taxon>Flammeovirgaceae</taxon>
        <taxon>Flammeovirga</taxon>
    </lineage>
</organism>
<dbReference type="InterPro" id="IPR045175">
    <property type="entry name" value="M28_fam"/>
</dbReference>
<dbReference type="Gene3D" id="3.40.630.10">
    <property type="entry name" value="Zn peptidases"/>
    <property type="match status" value="2"/>
</dbReference>
<dbReference type="InterPro" id="IPR007484">
    <property type="entry name" value="Peptidase_M28"/>
</dbReference>
<dbReference type="Pfam" id="PF04389">
    <property type="entry name" value="Peptidase_M28"/>
    <property type="match status" value="1"/>
</dbReference>
<feature type="chain" id="PRO_5031524691" evidence="1">
    <location>
        <begin position="24"/>
        <end position="439"/>
    </location>
</feature>
<protein>
    <submittedName>
        <fullName evidence="3">M20/M25/M40 family metallo-hydrolase</fullName>
    </submittedName>
</protein>
<evidence type="ECO:0000259" key="2">
    <source>
        <dbReference type="Pfam" id="PF04389"/>
    </source>
</evidence>
<evidence type="ECO:0000313" key="3">
    <source>
        <dbReference type="EMBL" id="NLR91127.1"/>
    </source>
</evidence>
<comment type="caution">
    <text evidence="3">The sequence shown here is derived from an EMBL/GenBank/DDBJ whole genome shotgun (WGS) entry which is preliminary data.</text>
</comment>
<dbReference type="Proteomes" id="UP000585050">
    <property type="component" value="Unassembled WGS sequence"/>
</dbReference>
<accession>A0A7X8XV88</accession>
<sequence length="439" mass="49715">MRIVQTFSLVFAFFLVIQKSANAQISVARTQEIIDTLASDHLKGRYAGTEGEYITTEYIKDQFEKVGLKPAGENGTYFQTITKYYKSVQVEELFLNKILISKSDYFIDTNEKLVILKKAKGVKVVDLPEDQSFLTFRDELIKSNELTLVWVKGDQHIQAMRNSKDKNTTGRYTDKLEADHTIIWVKENEKVKEKFKKMLLHYSQNVEEVKMRNVMAKIEGGAKPNEVVMISAHHDHIGILKPIQGDSIANGADDNASGVSAVIQLAEHYARRKMKYPRTILFTTFTAEEMGLVGSSYMADHMSEEELKSIVAMVNIEMIGKTSANGKRKAYITGYDKTNLGKIMAQTVLKNKMNFKFFPDPYDELHLFMRSDNAPFAAKGVPAQTVSSTDIDFDTYYHTVNDEIKTLNYQNIVDVIQGIAIGIEPVIKGRSTPTRVKQK</sequence>